<dbReference type="InterPro" id="IPR036291">
    <property type="entry name" value="NAD(P)-bd_dom_sf"/>
</dbReference>
<dbReference type="AlphaFoldDB" id="A0A7V3PU69"/>
<dbReference type="Pfam" id="PF02826">
    <property type="entry name" value="2-Hacid_dh_C"/>
    <property type="match status" value="1"/>
</dbReference>
<dbReference type="InterPro" id="IPR029753">
    <property type="entry name" value="D-isomer_DH_CS"/>
</dbReference>
<dbReference type="GO" id="GO:0016616">
    <property type="term" value="F:oxidoreductase activity, acting on the CH-OH group of donors, NAD or NADP as acceptor"/>
    <property type="evidence" value="ECO:0007669"/>
    <property type="project" value="InterPro"/>
</dbReference>
<keyword evidence="2 4" id="KW-0560">Oxidoreductase</keyword>
<dbReference type="PANTHER" id="PTHR42938:SF47">
    <property type="entry name" value="HYDROXYPYRUVATE REDUCTASE"/>
    <property type="match status" value="1"/>
</dbReference>
<sequence>MKIIITDPIDPEGVKILTDAGFAVDEKPGISPEELMKIISVYDAIIVRSATKVTAEVINAGKNLKVIGRAGVGLDNVDRKAAEAQGIKVVNTPEATSVSVAELALGMMFACARSIPQATASLRVGKWEKKAFKGIELFGKTLGIIGSGRIGTELAKRALALGMKVLVNDLPGIKPQYGVLCSFEELLSKSDFISLHIPKTPETYHLLNKEAFARMKKGVIIINCARGGVIDETALFEAIQNGTVAAAALDVYEEEPIKDFRLFSLPQVIGTPHIGAQTKEGQRRAGIQIAEKVRDALKGGTNG</sequence>
<accession>A0A7V3PU69</accession>
<dbReference type="Gene3D" id="3.40.50.720">
    <property type="entry name" value="NAD(P)-binding Rossmann-like Domain"/>
    <property type="match status" value="2"/>
</dbReference>
<organism evidence="7">
    <name type="scientific">candidate division WOR-3 bacterium</name>
    <dbReference type="NCBI Taxonomy" id="2052148"/>
    <lineage>
        <taxon>Bacteria</taxon>
        <taxon>Bacteria division WOR-3</taxon>
    </lineage>
</organism>
<dbReference type="SUPFAM" id="SSF51735">
    <property type="entry name" value="NAD(P)-binding Rossmann-fold domains"/>
    <property type="match status" value="1"/>
</dbReference>
<dbReference type="EMBL" id="DTMZ01000142">
    <property type="protein sequence ID" value="HGD13589.1"/>
    <property type="molecule type" value="Genomic_DNA"/>
</dbReference>
<evidence type="ECO:0000256" key="2">
    <source>
        <dbReference type="ARBA" id="ARBA00023002"/>
    </source>
</evidence>
<feature type="domain" description="D-isomer specific 2-hydroxyacid dehydrogenase catalytic" evidence="5">
    <location>
        <begin position="3"/>
        <end position="301"/>
    </location>
</feature>
<name>A0A7V3PU69_UNCW3</name>
<dbReference type="PROSITE" id="PS00670">
    <property type="entry name" value="D_2_HYDROXYACID_DH_2"/>
    <property type="match status" value="1"/>
</dbReference>
<dbReference type="InterPro" id="IPR006140">
    <property type="entry name" value="D-isomer_DH_NAD-bd"/>
</dbReference>
<keyword evidence="3" id="KW-0520">NAD</keyword>
<proteinExistence type="inferred from homology"/>
<evidence type="ECO:0000256" key="3">
    <source>
        <dbReference type="ARBA" id="ARBA00023027"/>
    </source>
</evidence>
<gene>
    <name evidence="7" type="ORF">ENX16_05890</name>
</gene>
<dbReference type="CDD" id="cd12173">
    <property type="entry name" value="PGDH_4"/>
    <property type="match status" value="1"/>
</dbReference>
<dbReference type="SUPFAM" id="SSF52283">
    <property type="entry name" value="Formate/glycerate dehydrogenase catalytic domain-like"/>
    <property type="match status" value="1"/>
</dbReference>
<comment type="similarity">
    <text evidence="1 4">Belongs to the D-isomer specific 2-hydroxyacid dehydrogenase family.</text>
</comment>
<evidence type="ECO:0000256" key="4">
    <source>
        <dbReference type="RuleBase" id="RU003719"/>
    </source>
</evidence>
<comment type="caution">
    <text evidence="7">The sequence shown here is derived from an EMBL/GenBank/DDBJ whole genome shotgun (WGS) entry which is preliminary data.</text>
</comment>
<feature type="domain" description="D-isomer specific 2-hydroxyacid dehydrogenase NAD-binding" evidence="6">
    <location>
        <begin position="105"/>
        <end position="275"/>
    </location>
</feature>
<evidence type="ECO:0000259" key="6">
    <source>
        <dbReference type="Pfam" id="PF02826"/>
    </source>
</evidence>
<dbReference type="PROSITE" id="PS00671">
    <property type="entry name" value="D_2_HYDROXYACID_DH_3"/>
    <property type="match status" value="1"/>
</dbReference>
<evidence type="ECO:0000256" key="1">
    <source>
        <dbReference type="ARBA" id="ARBA00005854"/>
    </source>
</evidence>
<dbReference type="FunFam" id="3.40.50.720:FF:000021">
    <property type="entry name" value="D-3-phosphoglycerate dehydrogenase"/>
    <property type="match status" value="1"/>
</dbReference>
<evidence type="ECO:0000259" key="5">
    <source>
        <dbReference type="Pfam" id="PF00389"/>
    </source>
</evidence>
<dbReference type="Pfam" id="PF00389">
    <property type="entry name" value="2-Hacid_dh"/>
    <property type="match status" value="1"/>
</dbReference>
<reference evidence="7" key="1">
    <citation type="journal article" date="2020" name="mSystems">
        <title>Genome- and Community-Level Interaction Insights into Carbon Utilization and Element Cycling Functions of Hydrothermarchaeota in Hydrothermal Sediment.</title>
        <authorList>
            <person name="Zhou Z."/>
            <person name="Liu Y."/>
            <person name="Xu W."/>
            <person name="Pan J."/>
            <person name="Luo Z.H."/>
            <person name="Li M."/>
        </authorList>
    </citation>
    <scope>NUCLEOTIDE SEQUENCE [LARGE SCALE GENOMIC DNA]</scope>
    <source>
        <strain evidence="7">SpSt-914</strain>
    </source>
</reference>
<evidence type="ECO:0000313" key="7">
    <source>
        <dbReference type="EMBL" id="HGD13589.1"/>
    </source>
</evidence>
<dbReference type="InterPro" id="IPR006139">
    <property type="entry name" value="D-isomer_2_OHA_DH_cat_dom"/>
</dbReference>
<dbReference type="GO" id="GO:0051287">
    <property type="term" value="F:NAD binding"/>
    <property type="evidence" value="ECO:0007669"/>
    <property type="project" value="InterPro"/>
</dbReference>
<protein>
    <submittedName>
        <fullName evidence="7">3-phosphoglycerate dehydrogenase</fullName>
    </submittedName>
</protein>
<dbReference type="PANTHER" id="PTHR42938">
    <property type="entry name" value="FORMATE DEHYDROGENASE 1"/>
    <property type="match status" value="1"/>
</dbReference>